<gene>
    <name evidence="4" type="ORF">CALMAC_LOCUS8322</name>
</gene>
<evidence type="ECO:0000313" key="4">
    <source>
        <dbReference type="EMBL" id="VEN46119.1"/>
    </source>
</evidence>
<evidence type="ECO:0000256" key="2">
    <source>
        <dbReference type="ARBA" id="ARBA00022723"/>
    </source>
</evidence>
<dbReference type="Pfam" id="PF13359">
    <property type="entry name" value="DDE_Tnp_4"/>
    <property type="match status" value="1"/>
</dbReference>
<evidence type="ECO:0000259" key="3">
    <source>
        <dbReference type="Pfam" id="PF13359"/>
    </source>
</evidence>
<keyword evidence="2" id="KW-0479">Metal-binding</keyword>
<dbReference type="AlphaFoldDB" id="A0A653CEF6"/>
<dbReference type="GO" id="GO:0046872">
    <property type="term" value="F:metal ion binding"/>
    <property type="evidence" value="ECO:0007669"/>
    <property type="project" value="UniProtKB-KW"/>
</dbReference>
<reference evidence="4 5" key="1">
    <citation type="submission" date="2019-01" db="EMBL/GenBank/DDBJ databases">
        <authorList>
            <person name="Sayadi A."/>
        </authorList>
    </citation>
    <scope>NUCLEOTIDE SEQUENCE [LARGE SCALE GENOMIC DNA]</scope>
</reference>
<dbReference type="InterPro" id="IPR026103">
    <property type="entry name" value="HARBI1_animal"/>
</dbReference>
<sequence>MITLSFHKLMKKKSELKKYMRHTRFPGVLGAIDCTHIGMVRPNQEEHNYVNRKGYHSKNVQVIADYNLRILNINARYPGSCHDAYIWRNSIIQEELSSCYLAGDHNSWLLGDSGYPQQPWLMRPILNPVP</sequence>
<protein>
    <recommendedName>
        <fullName evidence="3">DDE Tnp4 domain-containing protein</fullName>
    </recommendedName>
</protein>
<feature type="domain" description="DDE Tnp4" evidence="3">
    <location>
        <begin position="32"/>
        <end position="125"/>
    </location>
</feature>
<dbReference type="EMBL" id="CAACVG010007571">
    <property type="protein sequence ID" value="VEN46119.1"/>
    <property type="molecule type" value="Genomic_DNA"/>
</dbReference>
<feature type="non-terminal residue" evidence="4">
    <location>
        <position position="130"/>
    </location>
</feature>
<name>A0A653CEF6_CALMS</name>
<organism evidence="4 5">
    <name type="scientific">Callosobruchus maculatus</name>
    <name type="common">Southern cowpea weevil</name>
    <name type="synonym">Pulse bruchid</name>
    <dbReference type="NCBI Taxonomy" id="64391"/>
    <lineage>
        <taxon>Eukaryota</taxon>
        <taxon>Metazoa</taxon>
        <taxon>Ecdysozoa</taxon>
        <taxon>Arthropoda</taxon>
        <taxon>Hexapoda</taxon>
        <taxon>Insecta</taxon>
        <taxon>Pterygota</taxon>
        <taxon>Neoptera</taxon>
        <taxon>Endopterygota</taxon>
        <taxon>Coleoptera</taxon>
        <taxon>Polyphaga</taxon>
        <taxon>Cucujiformia</taxon>
        <taxon>Chrysomeloidea</taxon>
        <taxon>Chrysomelidae</taxon>
        <taxon>Bruchinae</taxon>
        <taxon>Bruchini</taxon>
        <taxon>Callosobruchus</taxon>
    </lineage>
</organism>
<keyword evidence="5" id="KW-1185">Reference proteome</keyword>
<dbReference type="InterPro" id="IPR027806">
    <property type="entry name" value="HARBI1_dom"/>
</dbReference>
<comment type="cofactor">
    <cofactor evidence="1">
        <name>a divalent metal cation</name>
        <dbReference type="ChEBI" id="CHEBI:60240"/>
    </cofactor>
</comment>
<evidence type="ECO:0000313" key="5">
    <source>
        <dbReference type="Proteomes" id="UP000410492"/>
    </source>
</evidence>
<dbReference type="Proteomes" id="UP000410492">
    <property type="component" value="Unassembled WGS sequence"/>
</dbReference>
<dbReference type="OrthoDB" id="6770542at2759"/>
<dbReference type="PRINTS" id="PR02086">
    <property type="entry name" value="PUTNUCHARBI1"/>
</dbReference>
<evidence type="ECO:0000256" key="1">
    <source>
        <dbReference type="ARBA" id="ARBA00001968"/>
    </source>
</evidence>
<proteinExistence type="predicted"/>
<accession>A0A653CEF6</accession>